<name>A0A3D8GVR8_9BACI</name>
<organism evidence="3 4">
    <name type="scientific">Neobacillus piezotolerans</name>
    <dbReference type="NCBI Taxonomy" id="2259171"/>
    <lineage>
        <taxon>Bacteria</taxon>
        <taxon>Bacillati</taxon>
        <taxon>Bacillota</taxon>
        <taxon>Bacilli</taxon>
        <taxon>Bacillales</taxon>
        <taxon>Bacillaceae</taxon>
        <taxon>Neobacillus</taxon>
    </lineage>
</organism>
<comment type="caution">
    <text evidence="3">The sequence shown here is derived from an EMBL/GenBank/DDBJ whole genome shotgun (WGS) entry which is preliminary data.</text>
</comment>
<dbReference type="InterPro" id="IPR002052">
    <property type="entry name" value="DNA_methylase_N6_adenine_CS"/>
</dbReference>
<dbReference type="GO" id="GO:0052913">
    <property type="term" value="F:16S rRNA (guanine(966)-N(2))-methyltransferase activity"/>
    <property type="evidence" value="ECO:0007669"/>
    <property type="project" value="UniProtKB-EC"/>
</dbReference>
<keyword evidence="4" id="KW-1185">Reference proteome</keyword>
<dbReference type="PIRSF" id="PIRSF004553">
    <property type="entry name" value="CHP00095"/>
    <property type="match status" value="1"/>
</dbReference>
<accession>A0A3D8GVR8</accession>
<keyword evidence="1 3" id="KW-0489">Methyltransferase</keyword>
<gene>
    <name evidence="3" type="primary">rsmD</name>
    <name evidence="3" type="ORF">DRW41_02545</name>
</gene>
<protein>
    <submittedName>
        <fullName evidence="3">16S rRNA (Guanine(966)-N(2))-methyltransferase RsmD</fullName>
        <ecNumber evidence="3">2.1.1.171</ecNumber>
    </submittedName>
</protein>
<dbReference type="PROSITE" id="PS00092">
    <property type="entry name" value="N6_MTASE"/>
    <property type="match status" value="1"/>
</dbReference>
<dbReference type="PANTHER" id="PTHR43542:SF1">
    <property type="entry name" value="METHYLTRANSFERASE"/>
    <property type="match status" value="1"/>
</dbReference>
<dbReference type="InterPro" id="IPR004398">
    <property type="entry name" value="RNA_MeTrfase_RsmD"/>
</dbReference>
<sequence length="193" mass="21226">MRVVSGSCKGRPLKAVPGVSTRPTTDKVKEAIFNMIGPYFDGGAGLDLFAGSGGLGIEALSRGLDTVIFVDRDPKAILTIKENIKACSFDNRTEVYRNDAERALKALRKRDMAFDYIFLDPPYKKQQLVSLLERIFTEKRLNSGGTILCEHSKDVQMPENAGGFTKIKSEVYGIIAISIYAYPDPIQEGNDNG</sequence>
<dbReference type="Proteomes" id="UP000257144">
    <property type="component" value="Unassembled WGS sequence"/>
</dbReference>
<dbReference type="RefSeq" id="WP_115450383.1">
    <property type="nucleotide sequence ID" value="NZ_QNQT01000001.1"/>
</dbReference>
<dbReference type="Gene3D" id="3.40.50.150">
    <property type="entry name" value="Vaccinia Virus protein VP39"/>
    <property type="match status" value="1"/>
</dbReference>
<evidence type="ECO:0000313" key="3">
    <source>
        <dbReference type="EMBL" id="RDU38462.1"/>
    </source>
</evidence>
<evidence type="ECO:0000256" key="2">
    <source>
        <dbReference type="ARBA" id="ARBA00022679"/>
    </source>
</evidence>
<dbReference type="EMBL" id="QNQT01000001">
    <property type="protein sequence ID" value="RDU38462.1"/>
    <property type="molecule type" value="Genomic_DNA"/>
</dbReference>
<reference evidence="3 4" key="1">
    <citation type="submission" date="2018-07" db="EMBL/GenBank/DDBJ databases">
        <title>Bacillus sp. YLB-04 draft genome sequence.</title>
        <authorList>
            <person name="Yu L."/>
            <person name="Tang X."/>
        </authorList>
    </citation>
    <scope>NUCLEOTIDE SEQUENCE [LARGE SCALE GENOMIC DNA]</scope>
    <source>
        <strain evidence="3 4">YLB-04</strain>
    </source>
</reference>
<proteinExistence type="predicted"/>
<dbReference type="InterPro" id="IPR029063">
    <property type="entry name" value="SAM-dependent_MTases_sf"/>
</dbReference>
<dbReference type="PANTHER" id="PTHR43542">
    <property type="entry name" value="METHYLTRANSFERASE"/>
    <property type="match status" value="1"/>
</dbReference>
<dbReference type="CDD" id="cd02440">
    <property type="entry name" value="AdoMet_MTases"/>
    <property type="match status" value="1"/>
</dbReference>
<evidence type="ECO:0000256" key="1">
    <source>
        <dbReference type="ARBA" id="ARBA00022603"/>
    </source>
</evidence>
<evidence type="ECO:0000313" key="4">
    <source>
        <dbReference type="Proteomes" id="UP000257144"/>
    </source>
</evidence>
<dbReference type="NCBIfam" id="TIGR00095">
    <property type="entry name" value="16S rRNA (guanine(966)-N(2))-methyltransferase RsmD"/>
    <property type="match status" value="1"/>
</dbReference>
<dbReference type="EC" id="2.1.1.171" evidence="3"/>
<keyword evidence="2 3" id="KW-0808">Transferase</keyword>
<dbReference type="SUPFAM" id="SSF53335">
    <property type="entry name" value="S-adenosyl-L-methionine-dependent methyltransferases"/>
    <property type="match status" value="1"/>
</dbReference>
<dbReference type="GO" id="GO:0003676">
    <property type="term" value="F:nucleic acid binding"/>
    <property type="evidence" value="ECO:0007669"/>
    <property type="project" value="InterPro"/>
</dbReference>
<dbReference type="Pfam" id="PF03602">
    <property type="entry name" value="Cons_hypoth95"/>
    <property type="match status" value="1"/>
</dbReference>
<dbReference type="OrthoDB" id="9803017at2"/>
<dbReference type="AlphaFoldDB" id="A0A3D8GVR8"/>